<proteinExistence type="inferred from homology"/>
<feature type="transmembrane region" description="Helical" evidence="17">
    <location>
        <begin position="141"/>
        <end position="163"/>
    </location>
</feature>
<evidence type="ECO:0000256" key="10">
    <source>
        <dbReference type="ARBA" id="ARBA00023186"/>
    </source>
</evidence>
<dbReference type="RefSeq" id="WP_003149492.1">
    <property type="nucleotide sequence ID" value="NZ_CAUPIQ010000003.1"/>
</dbReference>
<keyword evidence="8 17" id="KW-1133">Transmembrane helix</keyword>
<dbReference type="Pfam" id="PF02096">
    <property type="entry name" value="60KD_IMP"/>
    <property type="match status" value="1"/>
</dbReference>
<dbReference type="PANTHER" id="PTHR12428">
    <property type="entry name" value="OXA1"/>
    <property type="match status" value="1"/>
</dbReference>
<evidence type="ECO:0000256" key="2">
    <source>
        <dbReference type="ARBA" id="ARBA00010527"/>
    </source>
</evidence>
<comment type="similarity">
    <text evidence="2">Belongs to the OXA1/ALB3/YidC family. Type 1 subfamily.</text>
</comment>
<reference evidence="19 20" key="1">
    <citation type="journal article" date="2015" name="Genome Announc.">
        <title>Expanding the biotechnology potential of lactobacilli through comparative genomics of 213 strains and associated genera.</title>
        <authorList>
            <person name="Sun Z."/>
            <person name="Harris H.M."/>
            <person name="McCann A."/>
            <person name="Guo C."/>
            <person name="Argimon S."/>
            <person name="Zhang W."/>
            <person name="Yang X."/>
            <person name="Jeffery I.B."/>
            <person name="Cooney J.C."/>
            <person name="Kagawa T.F."/>
            <person name="Liu W."/>
            <person name="Song Y."/>
            <person name="Salvetti E."/>
            <person name="Wrobel A."/>
            <person name="Rasinkangas P."/>
            <person name="Parkhill J."/>
            <person name="Rea M.C."/>
            <person name="O'Sullivan O."/>
            <person name="Ritari J."/>
            <person name="Douillard F.P."/>
            <person name="Paul Ross R."/>
            <person name="Yang R."/>
            <person name="Briner A.E."/>
            <person name="Felis G.E."/>
            <person name="de Vos W.M."/>
            <person name="Barrangou R."/>
            <person name="Klaenhammer T.R."/>
            <person name="Caufield P.W."/>
            <person name="Cui Y."/>
            <person name="Zhang H."/>
            <person name="O'Toole P.W."/>
        </authorList>
    </citation>
    <scope>NUCLEOTIDE SEQUENCE [LARGE SCALE GENOMIC DNA]</scope>
    <source>
        <strain evidence="19 20">DSM 7090</strain>
    </source>
</reference>
<evidence type="ECO:0000256" key="15">
    <source>
        <dbReference type="ARBA" id="ARBA00033342"/>
    </source>
</evidence>
<evidence type="ECO:0000256" key="17">
    <source>
        <dbReference type="SAM" id="Phobius"/>
    </source>
</evidence>
<evidence type="ECO:0000256" key="4">
    <source>
        <dbReference type="ARBA" id="ARBA00022448"/>
    </source>
</evidence>
<keyword evidence="9 17" id="KW-0472">Membrane</keyword>
<dbReference type="InterPro" id="IPR028055">
    <property type="entry name" value="YidC/Oxa/ALB_C"/>
</dbReference>
<dbReference type="InterPro" id="IPR001708">
    <property type="entry name" value="YidC/ALB3/OXA1/COX18"/>
</dbReference>
<comment type="caution">
    <text evidence="19">The sequence shown here is derived from an EMBL/GenBank/DDBJ whole genome shotgun (WGS) entry which is preliminary data.</text>
</comment>
<comment type="subcellular location">
    <subcellularLocation>
        <location evidence="1">Cell membrane</location>
        <topology evidence="1">Multi-pass membrane protein</topology>
    </subcellularLocation>
    <subcellularLocation>
        <location evidence="16">Membrane</location>
        <topology evidence="16">Multi-pass membrane protein</topology>
    </subcellularLocation>
</comment>
<evidence type="ECO:0000256" key="7">
    <source>
        <dbReference type="ARBA" id="ARBA00022927"/>
    </source>
</evidence>
<gene>
    <name evidence="19" type="ORF">IV60_GL000654</name>
</gene>
<dbReference type="EMBL" id="JQCP01000002">
    <property type="protein sequence ID" value="KRO02229.1"/>
    <property type="molecule type" value="Genomic_DNA"/>
</dbReference>
<keyword evidence="5" id="KW-1003">Cell membrane</keyword>
<feature type="transmembrane region" description="Helical" evidence="17">
    <location>
        <begin position="23"/>
        <end position="42"/>
    </location>
</feature>
<evidence type="ECO:0000256" key="8">
    <source>
        <dbReference type="ARBA" id="ARBA00022989"/>
    </source>
</evidence>
<accession>A0ABR5PZW0</accession>
<dbReference type="Proteomes" id="UP000051927">
    <property type="component" value="Unassembled WGS sequence"/>
</dbReference>
<evidence type="ECO:0000259" key="18">
    <source>
        <dbReference type="Pfam" id="PF02096"/>
    </source>
</evidence>
<dbReference type="CDD" id="cd20070">
    <property type="entry name" value="5TM_YidC_Alb3"/>
    <property type="match status" value="1"/>
</dbReference>
<evidence type="ECO:0000256" key="12">
    <source>
        <dbReference type="ARBA" id="ARBA00026028"/>
    </source>
</evidence>
<comment type="function">
    <text evidence="11">Required for the insertion and/or proper folding and/or complex formation of integral membrane proteins into the membrane. Involved in integration of membrane proteins that insert both dependently and independently of the Sec translocase complex, as well as at least some lipoproteins. Aids folding of multispanning membrane proteins.</text>
</comment>
<evidence type="ECO:0000256" key="13">
    <source>
        <dbReference type="ARBA" id="ARBA00031538"/>
    </source>
</evidence>
<evidence type="ECO:0000256" key="1">
    <source>
        <dbReference type="ARBA" id="ARBA00004651"/>
    </source>
</evidence>
<keyword evidence="6 16" id="KW-0812">Transmembrane</keyword>
<evidence type="ECO:0000313" key="20">
    <source>
        <dbReference type="Proteomes" id="UP000051927"/>
    </source>
</evidence>
<evidence type="ECO:0000256" key="5">
    <source>
        <dbReference type="ARBA" id="ARBA00022475"/>
    </source>
</evidence>
<keyword evidence="7" id="KW-0653">Protein transport</keyword>
<keyword evidence="10" id="KW-0143">Chaperone</keyword>
<sequence length="252" mass="28521">MWDWIINLLTSILSGIQGFCGDWGLAVIILTVIIRLLLVPLTNKQTASMARMQVVQPKLKEIQDRYADDPVRQQEEMRKLYAEIKFNPLGGCLPIFLQMPIFFALFTVARNVPHDAHFYGILSSIASSPAEVFASSGITGVIPYLVFVILFGVLTFIPMMMNANNGASEQKQQQMLMGGMMSLVMLWFGWTVPAAVLLYYVTSSLWQVIQQKLITNKILESEKAKVSAQMENKPIEVDVVRKERKPRQHKKN</sequence>
<keyword evidence="20" id="KW-1185">Reference proteome</keyword>
<evidence type="ECO:0000256" key="3">
    <source>
        <dbReference type="ARBA" id="ARBA00015325"/>
    </source>
</evidence>
<protein>
    <recommendedName>
        <fullName evidence="3">Membrane protein insertase YidC</fullName>
    </recommendedName>
    <alternativeName>
        <fullName evidence="15">Foldase YidC</fullName>
    </alternativeName>
    <alternativeName>
        <fullName evidence="14">Membrane integrase YidC</fullName>
    </alternativeName>
    <alternativeName>
        <fullName evidence="13">Membrane protein YidC</fullName>
    </alternativeName>
</protein>
<evidence type="ECO:0000256" key="16">
    <source>
        <dbReference type="RuleBase" id="RU003945"/>
    </source>
</evidence>
<name>A0ABR5PZW0_9ACTN</name>
<organism evidence="19 20">
    <name type="scientific">Lancefieldella rimae</name>
    <dbReference type="NCBI Taxonomy" id="1383"/>
    <lineage>
        <taxon>Bacteria</taxon>
        <taxon>Bacillati</taxon>
        <taxon>Actinomycetota</taxon>
        <taxon>Coriobacteriia</taxon>
        <taxon>Coriobacteriales</taxon>
        <taxon>Atopobiaceae</taxon>
        <taxon>Lancefieldella</taxon>
    </lineage>
</organism>
<evidence type="ECO:0000256" key="14">
    <source>
        <dbReference type="ARBA" id="ARBA00033245"/>
    </source>
</evidence>
<dbReference type="GeneID" id="84904457"/>
<comment type="subunit">
    <text evidence="12">Interacts with the Sec translocase complex via SecD. Specifically interacts with transmembrane segments of nascent integral membrane proteins during membrane integration.</text>
</comment>
<feature type="domain" description="Membrane insertase YidC/Oxa/ALB C-terminal" evidence="18">
    <location>
        <begin position="23"/>
        <end position="215"/>
    </location>
</feature>
<evidence type="ECO:0000256" key="6">
    <source>
        <dbReference type="ARBA" id="ARBA00022692"/>
    </source>
</evidence>
<dbReference type="NCBIfam" id="TIGR03592">
    <property type="entry name" value="yidC_oxa1_cterm"/>
    <property type="match status" value="1"/>
</dbReference>
<dbReference type="PANTHER" id="PTHR12428:SF65">
    <property type="entry name" value="CYTOCHROME C OXIDASE ASSEMBLY PROTEIN COX18, MITOCHONDRIAL"/>
    <property type="match status" value="1"/>
</dbReference>
<keyword evidence="4" id="KW-0813">Transport</keyword>
<evidence type="ECO:0000256" key="9">
    <source>
        <dbReference type="ARBA" id="ARBA00023136"/>
    </source>
</evidence>
<evidence type="ECO:0000256" key="11">
    <source>
        <dbReference type="ARBA" id="ARBA00025034"/>
    </source>
</evidence>
<feature type="transmembrane region" description="Helical" evidence="17">
    <location>
        <begin position="86"/>
        <end position="109"/>
    </location>
</feature>
<feature type="transmembrane region" description="Helical" evidence="17">
    <location>
        <begin position="175"/>
        <end position="201"/>
    </location>
</feature>
<dbReference type="InterPro" id="IPR047196">
    <property type="entry name" value="YidC_ALB_C"/>
</dbReference>
<evidence type="ECO:0000313" key="19">
    <source>
        <dbReference type="EMBL" id="KRO02229.1"/>
    </source>
</evidence>